<dbReference type="Proteomes" id="UP001177597">
    <property type="component" value="Chromosome"/>
</dbReference>
<dbReference type="AlphaFoldDB" id="A0AA95GG00"/>
<dbReference type="InterPro" id="IPR050767">
    <property type="entry name" value="Sel1_AlgK"/>
</dbReference>
<dbReference type="PANTHER" id="PTHR11102">
    <property type="entry name" value="SEL-1-LIKE PROTEIN"/>
    <property type="match status" value="1"/>
</dbReference>
<dbReference type="EMBL" id="CP123498">
    <property type="protein sequence ID" value="WGL95665.1"/>
    <property type="molecule type" value="Genomic_DNA"/>
</dbReference>
<gene>
    <name evidence="1" type="ORF">QE207_03370</name>
</gene>
<dbReference type="Pfam" id="PF08238">
    <property type="entry name" value="Sel1"/>
    <property type="match status" value="6"/>
</dbReference>
<organism evidence="1 2">
    <name type="scientific">Arsenophonus nasoniae</name>
    <name type="common">son-killer infecting Nasonia vitripennis</name>
    <dbReference type="NCBI Taxonomy" id="638"/>
    <lineage>
        <taxon>Bacteria</taxon>
        <taxon>Pseudomonadati</taxon>
        <taxon>Pseudomonadota</taxon>
        <taxon>Gammaproteobacteria</taxon>
        <taxon>Enterobacterales</taxon>
        <taxon>Morganellaceae</taxon>
        <taxon>Arsenophonus</taxon>
    </lineage>
</organism>
<evidence type="ECO:0000313" key="1">
    <source>
        <dbReference type="EMBL" id="WGL95665.1"/>
    </source>
</evidence>
<sequence>MKKELFITCLILFNFSLAKSDVLPQIDMNIANNTQSVEQEKNDSFGQQLKKASQGEMNAIMNVAITYLYGSKDIQEDIGKASFWFEKAIKEGNSDAFYYMGVINQRKKDYKAAITWLQRGANKGDPYAQSGLGYMYTVGLGVDKDYKQAKNWYEKAALQQDAYAQFVLGYLYQNGFGVSQNYNKAKEWYEKSADLGALNNLAQIYEKGYGVKKNPAYAIELYRRAAYSGDAIAQYNMGFIYDDGEYLEKIIIRLFIGISEPQNKDISMLSIILPNFINMATE</sequence>
<evidence type="ECO:0000313" key="2">
    <source>
        <dbReference type="Proteomes" id="UP001177597"/>
    </source>
</evidence>
<dbReference type="SMART" id="SM00671">
    <property type="entry name" value="SEL1"/>
    <property type="match status" value="5"/>
</dbReference>
<dbReference type="Gene3D" id="1.25.40.10">
    <property type="entry name" value="Tetratricopeptide repeat domain"/>
    <property type="match status" value="3"/>
</dbReference>
<dbReference type="SUPFAM" id="SSF81901">
    <property type="entry name" value="HCP-like"/>
    <property type="match status" value="2"/>
</dbReference>
<accession>A0AA95GG00</accession>
<dbReference type="PANTHER" id="PTHR11102:SF160">
    <property type="entry name" value="ERAD-ASSOCIATED E3 UBIQUITIN-PROTEIN LIGASE COMPONENT HRD3"/>
    <property type="match status" value="1"/>
</dbReference>
<dbReference type="InterPro" id="IPR006597">
    <property type="entry name" value="Sel1-like"/>
</dbReference>
<dbReference type="InterPro" id="IPR011990">
    <property type="entry name" value="TPR-like_helical_dom_sf"/>
</dbReference>
<proteinExistence type="predicted"/>
<reference evidence="1" key="1">
    <citation type="submission" date="2023-04" db="EMBL/GenBank/DDBJ databases">
        <title>Genome dynamics across the evolutionary transition to endosymbiosis.</title>
        <authorList>
            <person name="Siozios S."/>
            <person name="Nadal-Jimenez P."/>
            <person name="Azagi T."/>
            <person name="Sprong H."/>
            <person name="Frost C.L."/>
            <person name="Parratt S.R."/>
            <person name="Taylor G."/>
            <person name="Brettell L."/>
            <person name="Lew K.C."/>
            <person name="Croft L."/>
            <person name="King K.C."/>
            <person name="Brockhurst M.A."/>
            <person name="Hypsa V."/>
            <person name="Novakova E."/>
            <person name="Darby A.C."/>
            <person name="Hurst G.D.D."/>
        </authorList>
    </citation>
    <scope>NUCLEOTIDE SEQUENCE</scope>
    <source>
        <strain evidence="1">AIh</strain>
    </source>
</reference>
<protein>
    <submittedName>
        <fullName evidence="1">Tetratricopeptide repeat protein</fullName>
    </submittedName>
</protein>
<name>A0AA95GG00_9GAMM</name>